<comment type="similarity">
    <text evidence="1">Belongs to the bacterial solute-binding protein 1 family.</text>
</comment>
<keyword evidence="3 4" id="KW-0732">Signal</keyword>
<dbReference type="PROSITE" id="PS51257">
    <property type="entry name" value="PROKAR_LIPOPROTEIN"/>
    <property type="match status" value="1"/>
</dbReference>
<feature type="signal peptide" evidence="4">
    <location>
        <begin position="1"/>
        <end position="23"/>
    </location>
</feature>
<evidence type="ECO:0000256" key="1">
    <source>
        <dbReference type="ARBA" id="ARBA00008520"/>
    </source>
</evidence>
<dbReference type="InterPro" id="IPR050490">
    <property type="entry name" value="Bact_solute-bd_prot1"/>
</dbReference>
<evidence type="ECO:0000313" key="5">
    <source>
        <dbReference type="EMBL" id="PNZ66631.1"/>
    </source>
</evidence>
<dbReference type="InterPro" id="IPR006059">
    <property type="entry name" value="SBP"/>
</dbReference>
<evidence type="ECO:0000256" key="2">
    <source>
        <dbReference type="ARBA" id="ARBA00022448"/>
    </source>
</evidence>
<dbReference type="EMBL" id="PPQW01000056">
    <property type="protein sequence ID" value="PNZ66631.1"/>
    <property type="molecule type" value="Genomic_DNA"/>
</dbReference>
<name>A0AAP8PNM1_9STAP</name>
<dbReference type="InterPro" id="IPR006061">
    <property type="entry name" value="SBP_1_CS"/>
</dbReference>
<evidence type="ECO:0000256" key="3">
    <source>
        <dbReference type="ARBA" id="ARBA00022729"/>
    </source>
</evidence>
<dbReference type="GO" id="GO:0055085">
    <property type="term" value="P:transmembrane transport"/>
    <property type="evidence" value="ECO:0007669"/>
    <property type="project" value="InterPro"/>
</dbReference>
<dbReference type="Proteomes" id="UP000242470">
    <property type="component" value="Unassembled WGS sequence"/>
</dbReference>
<dbReference type="PROSITE" id="PS01037">
    <property type="entry name" value="SBP_BACTERIAL_1"/>
    <property type="match status" value="1"/>
</dbReference>
<organism evidence="5 6">
    <name type="scientific">Staphylococcus auricularis</name>
    <dbReference type="NCBI Taxonomy" id="29379"/>
    <lineage>
        <taxon>Bacteria</taxon>
        <taxon>Bacillati</taxon>
        <taxon>Bacillota</taxon>
        <taxon>Bacilli</taxon>
        <taxon>Bacillales</taxon>
        <taxon>Staphylococcaceae</taxon>
        <taxon>Staphylococcus</taxon>
    </lineage>
</organism>
<dbReference type="AlphaFoldDB" id="A0AAP8PNM1"/>
<keyword evidence="2" id="KW-0813">Transport</keyword>
<dbReference type="SUPFAM" id="SSF53850">
    <property type="entry name" value="Periplasmic binding protein-like II"/>
    <property type="match status" value="1"/>
</dbReference>
<proteinExistence type="inferred from homology"/>
<dbReference type="GeneID" id="64981051"/>
<dbReference type="Pfam" id="PF01547">
    <property type="entry name" value="SBP_bac_1"/>
    <property type="match status" value="1"/>
</dbReference>
<protein>
    <submittedName>
        <fullName evidence="5">Carbohydrate ABC transporter substrate-binding protein</fullName>
    </submittedName>
</protein>
<evidence type="ECO:0000256" key="4">
    <source>
        <dbReference type="SAM" id="SignalP"/>
    </source>
</evidence>
<gene>
    <name evidence="5" type="ORF">CD158_08105</name>
</gene>
<comment type="caution">
    <text evidence="5">The sequence shown here is derived from an EMBL/GenBank/DDBJ whole genome shotgun (WGS) entry which is preliminary data.</text>
</comment>
<feature type="chain" id="PRO_5042894081" evidence="4">
    <location>
        <begin position="24"/>
        <end position="425"/>
    </location>
</feature>
<dbReference type="PANTHER" id="PTHR43649">
    <property type="entry name" value="ARABINOSE-BINDING PROTEIN-RELATED"/>
    <property type="match status" value="1"/>
</dbReference>
<dbReference type="Gene3D" id="3.40.190.10">
    <property type="entry name" value="Periplasmic binding protein-like II"/>
    <property type="match status" value="2"/>
</dbReference>
<sequence>MRNRFKKFLILAVVFSFILTGCSSDNNEEKNITLHYWSSYNDTEPQAEVLRDAAEAFSKENDDIDIKMSFNGRENSDILPTAIQGNRDVTMYDANGVNIIDKFSQYNAKLDKYAEKSYPNTNGKPFKEYTSKTTYDLAKDLGEGNLYYVPMNPQAFVFMYNKTIFKDAGVDKVPKTWDEFIEVGEKIKDKGYTVLTTDPEYSTGILGYYLSRLKGEEWVKKLTNDKTMKMWDDPAVLEAAKAIEDLAKRGFYDENISSMQFPEAQQNFVLNNKVAMYLNGTWMPNEVQRTANKDFEWGQFRFPEVKGGKDNIDHLAFSSYGIGINKDTTEEERKAVFEFAVFVNTKSFDKQMADKAKALPVDPKTEYPKDLKDMEPIFKGMEDGYISQTAIKDNADLGPIIQSAVIKLISGKSTAEEFIEEIKNA</sequence>
<reference evidence="5 6" key="1">
    <citation type="submission" date="2017-08" db="EMBL/GenBank/DDBJ databases">
        <title>Draft genome sequences of 64 type strains of genus Staph aureus.</title>
        <authorList>
            <person name="Cole K."/>
            <person name="Golubchik T."/>
            <person name="Russell J."/>
            <person name="Foster D."/>
            <person name="Llewelyn M."/>
            <person name="Wilson D."/>
            <person name="Crook D."/>
            <person name="Paul J."/>
        </authorList>
    </citation>
    <scope>NUCLEOTIDE SEQUENCE [LARGE SCALE GENOMIC DNA]</scope>
    <source>
        <strain evidence="5 6">NCTC 12101</strain>
    </source>
</reference>
<evidence type="ECO:0000313" key="6">
    <source>
        <dbReference type="Proteomes" id="UP000242470"/>
    </source>
</evidence>
<dbReference type="RefSeq" id="WP_059106991.1">
    <property type="nucleotide sequence ID" value="NZ_AP024589.1"/>
</dbReference>
<accession>A0AAP8PNM1</accession>